<evidence type="ECO:0000256" key="1">
    <source>
        <dbReference type="ARBA" id="ARBA00004651"/>
    </source>
</evidence>
<comment type="subcellular location">
    <subcellularLocation>
        <location evidence="1 7">Cell membrane</location>
        <topology evidence="1 7">Multi-pass membrane protein</topology>
    </subcellularLocation>
</comment>
<dbReference type="SUPFAM" id="SSF161098">
    <property type="entry name" value="MetI-like"/>
    <property type="match status" value="1"/>
</dbReference>
<gene>
    <name evidence="9" type="ORF">LKD45_03010</name>
</gene>
<keyword evidence="6 7" id="KW-0472">Membrane</keyword>
<dbReference type="CDD" id="cd06261">
    <property type="entry name" value="TM_PBP2"/>
    <property type="match status" value="1"/>
</dbReference>
<dbReference type="InterPro" id="IPR035906">
    <property type="entry name" value="MetI-like_sf"/>
</dbReference>
<evidence type="ECO:0000256" key="2">
    <source>
        <dbReference type="ARBA" id="ARBA00022448"/>
    </source>
</evidence>
<accession>A0AAE3ARW8</accession>
<feature type="domain" description="ABC transmembrane type-1" evidence="8">
    <location>
        <begin position="5"/>
        <end position="195"/>
    </location>
</feature>
<evidence type="ECO:0000313" key="9">
    <source>
        <dbReference type="EMBL" id="MCC2166679.1"/>
    </source>
</evidence>
<evidence type="ECO:0000256" key="6">
    <source>
        <dbReference type="ARBA" id="ARBA00023136"/>
    </source>
</evidence>
<evidence type="ECO:0000256" key="4">
    <source>
        <dbReference type="ARBA" id="ARBA00022692"/>
    </source>
</evidence>
<organism evidence="9 10">
    <name type="scientific">Gallintestinimicrobium propionicum</name>
    <dbReference type="NCBI Taxonomy" id="2981770"/>
    <lineage>
        <taxon>Bacteria</taxon>
        <taxon>Bacillati</taxon>
        <taxon>Bacillota</taxon>
        <taxon>Clostridia</taxon>
        <taxon>Lachnospirales</taxon>
        <taxon>Lachnospiraceae</taxon>
        <taxon>Gallintestinimicrobium</taxon>
    </lineage>
</organism>
<proteinExistence type="inferred from homology"/>
<dbReference type="PANTHER" id="PTHR43744">
    <property type="entry name" value="ABC TRANSPORTER PERMEASE PROTEIN MG189-RELATED-RELATED"/>
    <property type="match status" value="1"/>
</dbReference>
<dbReference type="GO" id="GO:0055085">
    <property type="term" value="P:transmembrane transport"/>
    <property type="evidence" value="ECO:0007669"/>
    <property type="project" value="InterPro"/>
</dbReference>
<dbReference type="RefSeq" id="WP_308727731.1">
    <property type="nucleotide sequence ID" value="NZ_JAJEQF010000004.1"/>
</dbReference>
<feature type="transmembrane region" description="Helical" evidence="7">
    <location>
        <begin position="40"/>
        <end position="62"/>
    </location>
</feature>
<feature type="transmembrane region" description="Helical" evidence="7">
    <location>
        <begin position="68"/>
        <end position="89"/>
    </location>
</feature>
<dbReference type="PROSITE" id="PS51257">
    <property type="entry name" value="PROKAR_LIPOPROTEIN"/>
    <property type="match status" value="1"/>
</dbReference>
<dbReference type="PROSITE" id="PS50928">
    <property type="entry name" value="ABC_TM1"/>
    <property type="match status" value="1"/>
</dbReference>
<sequence length="210" mass="23600">MARYIKNTLITSILPVIGTLISCPMVAYSITKIPWKGGKYLFPIILMTMMIPSMVTQIPMYATWSKLGMLNTFIPLVLPSFFGSTYYIYLFRQFMKSLPTSVIEAARIDGAGDFRILYSIVYPMCSSILTTVAVMVFIACWNDYVGPLMYLQDSKLYTLGIGLQMFKNAAQPEWTLLMAASTVFTVPLIVIFFFCQNAFLNGIQTTSGIK</sequence>
<protein>
    <submittedName>
        <fullName evidence="9">Carbohydrate ABC transporter permease</fullName>
    </submittedName>
</protein>
<dbReference type="Pfam" id="PF00528">
    <property type="entry name" value="BPD_transp_1"/>
    <property type="match status" value="1"/>
</dbReference>
<keyword evidence="3" id="KW-1003">Cell membrane</keyword>
<evidence type="ECO:0000313" key="10">
    <source>
        <dbReference type="Proteomes" id="UP001199355"/>
    </source>
</evidence>
<name>A0AAE3ARW8_9FIRM</name>
<keyword evidence="5 7" id="KW-1133">Transmembrane helix</keyword>
<reference evidence="9 10" key="1">
    <citation type="submission" date="2021-10" db="EMBL/GenBank/DDBJ databases">
        <title>Anaerobic single-cell dispensing facilitates the cultivation of human gut bacteria.</title>
        <authorList>
            <person name="Afrizal A."/>
        </authorList>
    </citation>
    <scope>NUCLEOTIDE SEQUENCE [LARGE SCALE GENOMIC DNA]</scope>
    <source>
        <strain evidence="9 10">CLA-AA-H244</strain>
    </source>
</reference>
<dbReference type="InterPro" id="IPR000515">
    <property type="entry name" value="MetI-like"/>
</dbReference>
<comment type="similarity">
    <text evidence="7">Belongs to the binding-protein-dependent transport system permease family.</text>
</comment>
<evidence type="ECO:0000256" key="3">
    <source>
        <dbReference type="ARBA" id="ARBA00022475"/>
    </source>
</evidence>
<feature type="transmembrane region" description="Helical" evidence="7">
    <location>
        <begin position="174"/>
        <end position="195"/>
    </location>
</feature>
<keyword evidence="2 7" id="KW-0813">Transport</keyword>
<keyword evidence="10" id="KW-1185">Reference proteome</keyword>
<comment type="caution">
    <text evidence="9">The sequence shown here is derived from an EMBL/GenBank/DDBJ whole genome shotgun (WGS) entry which is preliminary data.</text>
</comment>
<dbReference type="Gene3D" id="1.10.3720.10">
    <property type="entry name" value="MetI-like"/>
    <property type="match status" value="1"/>
</dbReference>
<dbReference type="PANTHER" id="PTHR43744:SF6">
    <property type="entry name" value="ABC TRANSPORTER PERMEASE PROTEIN YESQ-RELATED"/>
    <property type="match status" value="1"/>
</dbReference>
<dbReference type="EMBL" id="JAJEQF010000004">
    <property type="protein sequence ID" value="MCC2166679.1"/>
    <property type="molecule type" value="Genomic_DNA"/>
</dbReference>
<dbReference type="Proteomes" id="UP001199355">
    <property type="component" value="Unassembled WGS sequence"/>
</dbReference>
<keyword evidence="4 7" id="KW-0812">Transmembrane</keyword>
<dbReference type="GO" id="GO:0005886">
    <property type="term" value="C:plasma membrane"/>
    <property type="evidence" value="ECO:0007669"/>
    <property type="project" value="UniProtKB-SubCell"/>
</dbReference>
<evidence type="ECO:0000256" key="7">
    <source>
        <dbReference type="RuleBase" id="RU363032"/>
    </source>
</evidence>
<evidence type="ECO:0000256" key="5">
    <source>
        <dbReference type="ARBA" id="ARBA00022989"/>
    </source>
</evidence>
<evidence type="ECO:0000259" key="8">
    <source>
        <dbReference type="PROSITE" id="PS50928"/>
    </source>
</evidence>
<feature type="transmembrane region" description="Helical" evidence="7">
    <location>
        <begin position="12"/>
        <end position="28"/>
    </location>
</feature>
<feature type="transmembrane region" description="Helical" evidence="7">
    <location>
        <begin position="116"/>
        <end position="139"/>
    </location>
</feature>
<dbReference type="AlphaFoldDB" id="A0AAE3ARW8"/>